<dbReference type="NCBIfam" id="TIGR00254">
    <property type="entry name" value="GGDEF"/>
    <property type="match status" value="1"/>
</dbReference>
<protein>
    <submittedName>
        <fullName evidence="4">D-glycero-D-manno-heptose 1-phosphate guanosyltransferase</fullName>
    </submittedName>
</protein>
<dbReference type="GO" id="GO:0016740">
    <property type="term" value="F:transferase activity"/>
    <property type="evidence" value="ECO:0007669"/>
    <property type="project" value="UniProtKB-KW"/>
</dbReference>
<evidence type="ECO:0000259" key="3">
    <source>
        <dbReference type="PROSITE" id="PS50887"/>
    </source>
</evidence>
<dbReference type="PANTHER" id="PTHR44757:SF10">
    <property type="entry name" value="MEMBRANE PROTEIN"/>
    <property type="match status" value="1"/>
</dbReference>
<dbReference type="EMBL" id="LXPS01000012">
    <property type="protein sequence ID" value="OAE45835.1"/>
    <property type="molecule type" value="Genomic_DNA"/>
</dbReference>
<dbReference type="Pfam" id="PF00563">
    <property type="entry name" value="EAL"/>
    <property type="match status" value="1"/>
</dbReference>
<dbReference type="InterPro" id="IPR029787">
    <property type="entry name" value="Nucleotide_cyclase"/>
</dbReference>
<keyword evidence="4" id="KW-0808">Transferase</keyword>
<dbReference type="InterPro" id="IPR052155">
    <property type="entry name" value="Biofilm_reg_signaling"/>
</dbReference>
<proteinExistence type="predicted"/>
<accession>A0A176XBN6</accession>
<name>A0A176XBN6_AGRTU</name>
<dbReference type="FunFam" id="3.20.20.450:FF:000001">
    <property type="entry name" value="Cyclic di-GMP phosphodiesterase yahA"/>
    <property type="match status" value="1"/>
</dbReference>
<dbReference type="PROSITE" id="PS50883">
    <property type="entry name" value="EAL"/>
    <property type="match status" value="1"/>
</dbReference>
<dbReference type="AlphaFoldDB" id="A0A176XBN6"/>
<dbReference type="Pfam" id="PF00990">
    <property type="entry name" value="GGDEF"/>
    <property type="match status" value="1"/>
</dbReference>
<reference evidence="4 5" key="1">
    <citation type="submission" date="2016-05" db="EMBL/GenBank/DDBJ databases">
        <authorList>
            <person name="Lavstsen T."/>
            <person name="Jespersen J.S."/>
        </authorList>
    </citation>
    <scope>NUCLEOTIDE SEQUENCE [LARGE SCALE GENOMIC DNA]</scope>
    <source>
        <strain evidence="4 5">KCJ1736</strain>
    </source>
</reference>
<dbReference type="PANTHER" id="PTHR44757">
    <property type="entry name" value="DIGUANYLATE CYCLASE DGCP"/>
    <property type="match status" value="1"/>
</dbReference>
<dbReference type="SMART" id="SM00267">
    <property type="entry name" value="GGDEF"/>
    <property type="match status" value="1"/>
</dbReference>
<keyword evidence="1" id="KW-1133">Transmembrane helix</keyword>
<organism evidence="4 5">
    <name type="scientific">Agrobacterium tumefaciens</name>
    <dbReference type="NCBI Taxonomy" id="358"/>
    <lineage>
        <taxon>Bacteria</taxon>
        <taxon>Pseudomonadati</taxon>
        <taxon>Pseudomonadota</taxon>
        <taxon>Alphaproteobacteria</taxon>
        <taxon>Hyphomicrobiales</taxon>
        <taxon>Rhizobiaceae</taxon>
        <taxon>Rhizobium/Agrobacterium group</taxon>
        <taxon>Agrobacterium</taxon>
        <taxon>Agrobacterium tumefaciens complex</taxon>
    </lineage>
</organism>
<dbReference type="InterPro" id="IPR035919">
    <property type="entry name" value="EAL_sf"/>
</dbReference>
<gene>
    <name evidence="4" type="ORF">A7J57_24870</name>
</gene>
<dbReference type="InterPro" id="IPR000160">
    <property type="entry name" value="GGDEF_dom"/>
</dbReference>
<feature type="transmembrane region" description="Helical" evidence="1">
    <location>
        <begin position="167"/>
        <end position="188"/>
    </location>
</feature>
<dbReference type="CDD" id="cd01949">
    <property type="entry name" value="GGDEF"/>
    <property type="match status" value="1"/>
</dbReference>
<dbReference type="InterPro" id="IPR001633">
    <property type="entry name" value="EAL_dom"/>
</dbReference>
<dbReference type="SMART" id="SM00052">
    <property type="entry name" value="EAL"/>
    <property type="match status" value="1"/>
</dbReference>
<dbReference type="SUPFAM" id="SSF141868">
    <property type="entry name" value="EAL domain-like"/>
    <property type="match status" value="1"/>
</dbReference>
<dbReference type="CDD" id="cd01948">
    <property type="entry name" value="EAL"/>
    <property type="match status" value="1"/>
</dbReference>
<evidence type="ECO:0000313" key="5">
    <source>
        <dbReference type="Proteomes" id="UP000077098"/>
    </source>
</evidence>
<dbReference type="PROSITE" id="PS50887">
    <property type="entry name" value="GGDEF"/>
    <property type="match status" value="1"/>
</dbReference>
<feature type="domain" description="GGDEF" evidence="3">
    <location>
        <begin position="256"/>
        <end position="387"/>
    </location>
</feature>
<evidence type="ECO:0000256" key="1">
    <source>
        <dbReference type="SAM" id="Phobius"/>
    </source>
</evidence>
<dbReference type="Gene3D" id="3.30.70.270">
    <property type="match status" value="1"/>
</dbReference>
<dbReference type="InterPro" id="IPR043128">
    <property type="entry name" value="Rev_trsase/Diguanyl_cyclase"/>
</dbReference>
<evidence type="ECO:0000259" key="2">
    <source>
        <dbReference type="PROSITE" id="PS50883"/>
    </source>
</evidence>
<dbReference type="Gene3D" id="3.20.20.450">
    <property type="entry name" value="EAL domain"/>
    <property type="match status" value="1"/>
</dbReference>
<feature type="domain" description="EAL" evidence="2">
    <location>
        <begin position="396"/>
        <end position="644"/>
    </location>
</feature>
<sequence>MRKLVAVIICCFVLATGYIAFVIAERQTALQKFARYNDSWAVSQTVAEFLRLQNRLAMFALSPGKVDRDELQLRLDIMLSRLELLKQGKLGAFINEQQQWRELVAKIDDVLAKLEQRINSLEPAEVPDLIAAMSALDAPMTTLASSSVAFDVNLIDTAHEDVRKLHIVYTALAGGLILCGIALVILLLRQNDLLNRAQKSMRGLTDDLRAATLELQAKNVRLEHDAYHDALTGLPNRALFRQELIERLRRSFGGTGTTAILLLDLDGFKDVNDTLGHDAGDALLQAVAQRLSAIGGDYDMVCRLGGDEFAVVSDDLNEDAARRLASKLIDQISRTYQLGEQEVKIGTCIGIAISHGAVDADELFKRADLALYEAKAIGPGRASVFKVRMQKQLTEKKSFEADLQTALQNDELEVYYQPQVATQTRKLCGFEALLRWKHPIRGDVPPSVFIPVAERTGLIHSLGKWVMETACREAMQWDEDMKVAVNLSPVQFHSTSLIQNVMGALEKSGLEPSRLELEITESILLNKSDQTINTLSRLKAVGIKIAMDDFGTGYSSLANLRGVPFDKIKIDRSFLRDITTDRDALAIVEFVVGVGRSLRMTTIAEGIETEEQYECVRRLGCDQVQGYLISRPLPAKELVAWSSV</sequence>
<keyword evidence="1" id="KW-0812">Transmembrane</keyword>
<keyword evidence="1" id="KW-0472">Membrane</keyword>
<dbReference type="SUPFAM" id="SSF55073">
    <property type="entry name" value="Nucleotide cyclase"/>
    <property type="match status" value="1"/>
</dbReference>
<evidence type="ECO:0000313" key="4">
    <source>
        <dbReference type="EMBL" id="OAE45835.1"/>
    </source>
</evidence>
<comment type="caution">
    <text evidence="4">The sequence shown here is derived from an EMBL/GenBank/DDBJ whole genome shotgun (WGS) entry which is preliminary data.</text>
</comment>
<dbReference type="Proteomes" id="UP000077098">
    <property type="component" value="Unassembled WGS sequence"/>
</dbReference>